<feature type="region of interest" description="Disordered" evidence="1">
    <location>
        <begin position="1084"/>
        <end position="1112"/>
    </location>
</feature>
<sequence>NPSNISNLKQQPNHLKKSGDVPPTINKPLDKSEPEQHFSEIEQDNTSLQDNTYPSDFEVTTPANDYDIPQYDNLDDYASQDVQPIPSNDKFAVSPHAKRNRNLSRPKQQRTKGLRISRPLEQSTSESETDKATEEDFPPTIDGSFDLSEPKQHFSEIEQENTSPKDDIYPSDFEITTPENDYGISQLNNFEDFSSQDDQPLPNNAKFAELPPHMIRNRNRSRPKQHRTKGLRILRPLESSTSESETDTVTEEDFPPTIDGPLDVSDPQQHFSETEENNAYSQDDNYPTNFEITTLANDYDSPQLNDFEDYTSQDDRPIPNNSKFAQFPPHVKRNRNQFRPKQHRTKGARISPPLKSSTSESDIDTTTEGDYSSQYPLKQKSVKVTGPGEIYSLPYDEWWKHLHTIKSPGPEESTEELNQQSTEQYTDNPMEDDFSNQDSSQQTVTSQDDGRSILVPGPERHRITPGEKSTSSNFRQPQTAPHAENDRLKRPYQRRRRPLQPNLRNKDANNKYRTVIPDYNQRGKRPLNFSDRFKNFGTQQLPDKIDTTTEDQSLYKNFPRTFNENNDTAENGNITVSNDEDTTLYESSTSYQLPSQTESQVFTPKSFVTQNELREKMRRKRPKLNRFPDGRTKLTRRPHPTEADIEAARKRLRQKFTDVLADDDDTTVSTENNGYNSSPETSLTQTDNNLTPENYFPQTEPFNSWKRTPPHFRRRLHPSSIDFADVTTEQQTFQQESLDEQSNTDGTSPSSSDYEYEFPTPSELNYDNYDTTILINNYEYESTTVSMDDYRYKSTAALISDYEHEFTTVSKEDDKYESTTSLINNYDFDFSSNPSLLLTDYEFTSIPSLFQTNYEFPPNPSLLNIDYEYSTLEHTSPENNLDPSERKKLPHTKFGFPNSGENIGTHTSPADFTKDRETEPQDYQEEITNTESTILNIASSENSELEFTTAFPDGTTATEIYSTIRISPSDLTYNSDEFSGTELLTEDVSTTTIANLDEDSSGTDSATESGSTMEVTKNSLKPFRIKDASHPDMRRKRRKKIKGKNITDPPYPMKNRSRKPKIPTSIPNDFSNFSFPGDFFSDMLSGLTETPSTENSNVSTETPSTENAEINTETPCAEDAIINTEAASTEQTEINTETPNTGDEEINTEIPSTGDAELNTKTLSKKDEEINTEAPNIGDEEINTETPSTGDEEINTETPSKGYEEINRETSNNERITHIKPKKRRKKKKEKKSKIHRPKGSSGKTEETSNEESSTVTYSGTKEKESSTIFMTEPVTTPVTELDTILVSSSALPTTWPPDITSISESIITSESPITIMTTETTNTITEVSDLSAQISLSTTEAPFTAYKIPTTATEVPTSSTEVPTSTTEVPTTTTEVPTSTTEVPTPTTEIPTTVTEVPTTVTEVPTTVTEVPTTVTEVPTTVTEVPTTVTEVPTTVTEIPTTVTEVPTIVTEVPTTVTEVPTSTIEVPTSTTEVPTSTTEAPATSEETPVITIKPSTTTEIPSTISETPSTTTEIPSTTTKILITEMPTTTTETFTTEVPSSVSEVSSTATEIPKATSEILTSISKLSTTPSDISTKIIQVSKITSEIPNLSTKLSSTTPEDLSLTTKIPSTVSDTLAATTKTPPITTTETPTASKETVPTITETPVRTSKSSITVTKISTDTPTVMTEALTTVSEIPKTTAEILRTSEVSTTSEKFSTLTTPESIELTTIPATSIPIATSSDLSISATEFTSTVTSIPTEITEQTAASPSTSTVQITTETEQLSTSELLTSSSSQISTSSTNTEDSSPGSASLEATNSPDSTNMQPSISQSSTSLESVISPSSQEPIFTTETSAPMDATPRSIATKSVSTIETSVPSLTTSTPIITTPIPSAESTFTTSMESSSAGKTSDITEEFGSSSNIVNTASTASSMVTEISSTPAMNESTTLIGTTTEKFHASPLNNYTTIEPPAGVQCYENESYYACVPHCQHTCFNYDSDEPCPDFCEPGCGCNKGLLIDEKGRCVPPEDCFECK</sequence>
<reference evidence="3" key="1">
    <citation type="submission" date="2020-07" db="EMBL/GenBank/DDBJ databases">
        <title>Multicomponent nature underlies the extraordinary mechanical properties of spider dragline silk.</title>
        <authorList>
            <person name="Kono N."/>
            <person name="Nakamura H."/>
            <person name="Mori M."/>
            <person name="Yoshida Y."/>
            <person name="Ohtoshi R."/>
            <person name="Malay A.D."/>
            <person name="Moran D.A.P."/>
            <person name="Tomita M."/>
            <person name="Numata K."/>
            <person name="Arakawa K."/>
        </authorList>
    </citation>
    <scope>NUCLEOTIDE SEQUENCE</scope>
</reference>
<feature type="compositionally biased region" description="Polar residues" evidence="1">
    <location>
        <begin position="899"/>
        <end position="910"/>
    </location>
</feature>
<feature type="region of interest" description="Disordered" evidence="1">
    <location>
        <begin position="1623"/>
        <end position="1648"/>
    </location>
</feature>
<feature type="region of interest" description="Disordered" evidence="1">
    <location>
        <begin position="1462"/>
        <end position="1488"/>
    </location>
</feature>
<evidence type="ECO:0000313" key="4">
    <source>
        <dbReference type="Proteomes" id="UP000887116"/>
    </source>
</evidence>
<feature type="compositionally biased region" description="Polar residues" evidence="1">
    <location>
        <begin position="671"/>
        <end position="706"/>
    </location>
</feature>
<feature type="compositionally biased region" description="Polar residues" evidence="1">
    <location>
        <begin position="44"/>
        <end position="54"/>
    </location>
</feature>
<feature type="compositionally biased region" description="Polar residues" evidence="1">
    <location>
        <begin position="729"/>
        <end position="753"/>
    </location>
</feature>
<proteinExistence type="predicted"/>
<feature type="compositionally biased region" description="Low complexity" evidence="1">
    <location>
        <begin position="436"/>
        <end position="447"/>
    </location>
</feature>
<dbReference type="CDD" id="cd19941">
    <property type="entry name" value="TIL"/>
    <property type="match status" value="1"/>
</dbReference>
<feature type="region of interest" description="Disordered" evidence="1">
    <location>
        <begin position="1742"/>
        <end position="1839"/>
    </location>
</feature>
<feature type="region of interest" description="Disordered" evidence="1">
    <location>
        <begin position="995"/>
        <end position="1069"/>
    </location>
</feature>
<feature type="compositionally biased region" description="Polar residues" evidence="1">
    <location>
        <begin position="416"/>
        <end position="427"/>
    </location>
</feature>
<feature type="compositionally biased region" description="Polar residues" evidence="1">
    <location>
        <begin position="1002"/>
        <end position="1019"/>
    </location>
</feature>
<feature type="compositionally biased region" description="Polar residues" evidence="1">
    <location>
        <begin position="1784"/>
        <end position="1835"/>
    </location>
</feature>
<feature type="compositionally biased region" description="Polar residues" evidence="1">
    <location>
        <begin position="1742"/>
        <end position="1756"/>
    </location>
</feature>
<evidence type="ECO:0000256" key="1">
    <source>
        <dbReference type="SAM" id="MobiDB-lite"/>
    </source>
</evidence>
<protein>
    <submittedName>
        <fullName evidence="3">Zonadhesin</fullName>
    </submittedName>
</protein>
<dbReference type="OrthoDB" id="7452157at2759"/>
<feature type="domain" description="TIL" evidence="2">
    <location>
        <begin position="1956"/>
        <end position="2010"/>
    </location>
</feature>
<keyword evidence="4" id="KW-1185">Reference proteome</keyword>
<feature type="compositionally biased region" description="Basic residues" evidence="1">
    <location>
        <begin position="96"/>
        <end position="115"/>
    </location>
</feature>
<dbReference type="Gene3D" id="2.10.25.10">
    <property type="entry name" value="Laminin"/>
    <property type="match status" value="1"/>
</dbReference>
<feature type="region of interest" description="Disordered" evidence="1">
    <location>
        <begin position="1"/>
        <end position="385"/>
    </location>
</feature>
<feature type="compositionally biased region" description="Basic residues" evidence="1">
    <location>
        <begin position="1218"/>
        <end position="1239"/>
    </location>
</feature>
<dbReference type="Proteomes" id="UP000887116">
    <property type="component" value="Unassembled WGS sequence"/>
</dbReference>
<feature type="region of interest" description="Disordered" evidence="1">
    <location>
        <begin position="1353"/>
        <end position="1389"/>
    </location>
</feature>
<feature type="compositionally biased region" description="Basic residues" evidence="1">
    <location>
        <begin position="1033"/>
        <end position="1043"/>
    </location>
</feature>
<dbReference type="InterPro" id="IPR002919">
    <property type="entry name" value="TIL_dom"/>
</dbReference>
<accession>A0A8X6KUS1</accession>
<feature type="region of interest" description="Disordered" evidence="1">
    <location>
        <begin position="657"/>
        <end position="714"/>
    </location>
</feature>
<dbReference type="InterPro" id="IPR036084">
    <property type="entry name" value="Ser_inhib-like_sf"/>
</dbReference>
<feature type="compositionally biased region" description="Low complexity" evidence="1">
    <location>
        <begin position="1623"/>
        <end position="1639"/>
    </location>
</feature>
<feature type="compositionally biased region" description="Polar residues" evidence="1">
    <location>
        <begin position="266"/>
        <end position="304"/>
    </location>
</feature>
<feature type="compositionally biased region" description="Basic residues" evidence="1">
    <location>
        <begin position="330"/>
        <end position="347"/>
    </location>
</feature>
<feature type="compositionally biased region" description="Basic and acidic residues" evidence="1">
    <location>
        <begin position="1202"/>
        <end position="1217"/>
    </location>
</feature>
<feature type="region of interest" description="Disordered" evidence="1">
    <location>
        <begin position="1128"/>
        <end position="1267"/>
    </location>
</feature>
<feature type="compositionally biased region" description="Polar residues" evidence="1">
    <location>
        <begin position="1128"/>
        <end position="1141"/>
    </location>
</feature>
<feature type="compositionally biased region" description="Low complexity" evidence="1">
    <location>
        <begin position="1757"/>
        <end position="1783"/>
    </location>
</feature>
<feature type="region of interest" description="Disordered" evidence="1">
    <location>
        <begin position="1863"/>
        <end position="1896"/>
    </location>
</feature>
<feature type="compositionally biased region" description="Low complexity" evidence="1">
    <location>
        <begin position="1354"/>
        <end position="1389"/>
    </location>
</feature>
<feature type="compositionally biased region" description="Low complexity" evidence="1">
    <location>
        <begin position="1863"/>
        <end position="1887"/>
    </location>
</feature>
<feature type="region of interest" description="Disordered" evidence="1">
    <location>
        <begin position="874"/>
        <end position="922"/>
    </location>
</feature>
<dbReference type="SUPFAM" id="SSF57567">
    <property type="entry name" value="Serine protease inhibitors"/>
    <property type="match status" value="1"/>
</dbReference>
<feature type="compositionally biased region" description="Polar residues" evidence="1">
    <location>
        <begin position="1"/>
        <end position="13"/>
    </location>
</feature>
<comment type="caution">
    <text evidence="3">The sequence shown here is derived from an EMBL/GenBank/DDBJ whole genome shotgun (WGS) entry which is preliminary data.</text>
</comment>
<feature type="compositionally biased region" description="Acidic residues" evidence="1">
    <location>
        <begin position="244"/>
        <end position="254"/>
    </location>
</feature>
<dbReference type="Pfam" id="PF01826">
    <property type="entry name" value="TIL"/>
    <property type="match status" value="1"/>
</dbReference>
<feature type="region of interest" description="Disordered" evidence="1">
    <location>
        <begin position="624"/>
        <end position="645"/>
    </location>
</feature>
<gene>
    <name evidence="3" type="primary">NCL1_40362</name>
    <name evidence="3" type="ORF">TNCT_637281</name>
</gene>
<dbReference type="EMBL" id="BMAO01012669">
    <property type="protein sequence ID" value="GFQ83133.1"/>
    <property type="molecule type" value="Genomic_DNA"/>
</dbReference>
<feature type="compositionally biased region" description="Polar residues" evidence="1">
    <location>
        <begin position="1087"/>
        <end position="1112"/>
    </location>
</feature>
<feature type="compositionally biased region" description="Basic and acidic residues" evidence="1">
    <location>
        <begin position="28"/>
        <end position="40"/>
    </location>
</feature>
<evidence type="ECO:0000313" key="3">
    <source>
        <dbReference type="EMBL" id="GFQ83133.1"/>
    </source>
</evidence>
<name>A0A8X6KUS1_TRICU</name>
<feature type="compositionally biased region" description="Polar residues" evidence="1">
    <location>
        <begin position="467"/>
        <end position="479"/>
    </location>
</feature>
<evidence type="ECO:0000259" key="2">
    <source>
        <dbReference type="Pfam" id="PF01826"/>
    </source>
</evidence>
<feature type="region of interest" description="Disordered" evidence="1">
    <location>
        <begin position="729"/>
        <end position="762"/>
    </location>
</feature>
<feature type="non-terminal residue" evidence="3">
    <location>
        <position position="1"/>
    </location>
</feature>
<feature type="compositionally biased region" description="Polar residues" evidence="1">
    <location>
        <begin position="177"/>
        <end position="202"/>
    </location>
</feature>
<feature type="region of interest" description="Disordered" evidence="1">
    <location>
        <begin position="406"/>
        <end position="515"/>
    </location>
</feature>
<feature type="compositionally biased region" description="Basic residues" evidence="1">
    <location>
        <begin position="215"/>
        <end position="232"/>
    </location>
</feature>
<organism evidence="3 4">
    <name type="scientific">Trichonephila clavata</name>
    <name type="common">Joro spider</name>
    <name type="synonym">Nephila clavata</name>
    <dbReference type="NCBI Taxonomy" id="2740835"/>
    <lineage>
        <taxon>Eukaryota</taxon>
        <taxon>Metazoa</taxon>
        <taxon>Ecdysozoa</taxon>
        <taxon>Arthropoda</taxon>
        <taxon>Chelicerata</taxon>
        <taxon>Arachnida</taxon>
        <taxon>Araneae</taxon>
        <taxon>Araneomorphae</taxon>
        <taxon>Entelegynae</taxon>
        <taxon>Araneoidea</taxon>
        <taxon>Nephilidae</taxon>
        <taxon>Trichonephila</taxon>
    </lineage>
</organism>